<dbReference type="EMBL" id="KZ824544">
    <property type="protein sequence ID" value="RAK90420.1"/>
    <property type="molecule type" value="Genomic_DNA"/>
</dbReference>
<evidence type="ECO:0000313" key="2">
    <source>
        <dbReference type="Proteomes" id="UP000249748"/>
    </source>
</evidence>
<proteinExistence type="predicted"/>
<reference evidence="1" key="1">
    <citation type="submission" date="2018-02" db="EMBL/GenBank/DDBJ databases">
        <title>The genomes of Aspergillus section Nigri reveals drivers in fungal speciation.</title>
        <authorList>
            <consortium name="DOE Joint Genome Institute"/>
            <person name="Vesth T.C."/>
            <person name="Nybo J."/>
            <person name="Theobald S."/>
            <person name="Brandl J."/>
            <person name="Frisvad J.C."/>
            <person name="Nielsen K.F."/>
            <person name="Lyhne E.K."/>
            <person name="Kogle M.E."/>
            <person name="Kuo A."/>
            <person name="Riley R."/>
            <person name="Clum A."/>
            <person name="Nolan M."/>
            <person name="Lipzen A."/>
            <person name="Salamov A."/>
            <person name="Henrissat B."/>
            <person name="Wiebenga A."/>
            <person name="De vries R.P."/>
            <person name="Grigoriev I.V."/>
            <person name="Mortensen U.H."/>
            <person name="Andersen M.R."/>
            <person name="Baker S.E."/>
        </authorList>
    </citation>
    <scope>NUCLEOTIDE SEQUENCE</scope>
    <source>
        <strain evidence="1">CBS 115574</strain>
    </source>
</reference>
<sequence>MAEKHETPGAIHDIKAENGLPPRYFCSSFFALPAPLLAIINQNIGPSADIS</sequence>
<organism evidence="1 2">
    <name type="scientific">Aspergillus costaricaensis CBS 115574</name>
    <dbReference type="NCBI Taxonomy" id="1448317"/>
    <lineage>
        <taxon>Eukaryota</taxon>
        <taxon>Fungi</taxon>
        <taxon>Dikarya</taxon>
        <taxon>Ascomycota</taxon>
        <taxon>Pezizomycotina</taxon>
        <taxon>Eurotiomycetes</taxon>
        <taxon>Eurotiomycetidae</taxon>
        <taxon>Eurotiales</taxon>
        <taxon>Aspergillaceae</taxon>
        <taxon>Aspergillus</taxon>
        <taxon>Aspergillus subgen. Circumdati</taxon>
    </lineage>
</organism>
<name>A0ACD1IJD2_9EURO</name>
<dbReference type="Proteomes" id="UP000249748">
    <property type="component" value="Unassembled WGS sequence"/>
</dbReference>
<gene>
    <name evidence="1" type="ORF">BO79DRAFT_253204</name>
</gene>
<accession>A0ACD1IJD2</accession>
<evidence type="ECO:0000313" key="1">
    <source>
        <dbReference type="EMBL" id="RAK90420.1"/>
    </source>
</evidence>
<protein>
    <submittedName>
        <fullName evidence="1">Uncharacterized protein</fullName>
    </submittedName>
</protein>
<keyword evidence="2" id="KW-1185">Reference proteome</keyword>